<proteinExistence type="predicted"/>
<dbReference type="KEGG" id="cphy:B5808_06315"/>
<organism evidence="1 2">
    <name type="scientific">Cnuibacter physcomitrellae</name>
    <dbReference type="NCBI Taxonomy" id="1619308"/>
    <lineage>
        <taxon>Bacteria</taxon>
        <taxon>Bacillati</taxon>
        <taxon>Actinomycetota</taxon>
        <taxon>Actinomycetes</taxon>
        <taxon>Micrococcales</taxon>
        <taxon>Microbacteriaceae</taxon>
        <taxon>Cnuibacter</taxon>
    </lineage>
</organism>
<evidence type="ECO:0000313" key="2">
    <source>
        <dbReference type="Proteomes" id="UP000192775"/>
    </source>
</evidence>
<protein>
    <submittedName>
        <fullName evidence="1">Uncharacterized protein</fullName>
    </submittedName>
</protein>
<dbReference type="AlphaFoldDB" id="A0A1X9LI54"/>
<dbReference type="EMBL" id="CP020715">
    <property type="protein sequence ID" value="ARJ04875.1"/>
    <property type="molecule type" value="Genomic_DNA"/>
</dbReference>
<dbReference type="STRING" id="1619308.B5808_06315"/>
<sequence length="134" mass="14085">MGRPATFPFTPTSATQLRIGDVIAVSRSDGRWGCLQVTDLKDSGTGSRTNLVVGVLPWVGDSLPGMAELAGVKVIQQGLTGIRIFTEGGARVIGWFEPVPTGLPSSFRDFGVGTSTQVWGWRAALGRSEALVPG</sequence>
<name>A0A1X9LI54_9MICO</name>
<dbReference type="Proteomes" id="UP000192775">
    <property type="component" value="Chromosome"/>
</dbReference>
<keyword evidence="2" id="KW-1185">Reference proteome</keyword>
<gene>
    <name evidence="1" type="ORF">B5808_06315</name>
</gene>
<accession>A0A1X9LI54</accession>
<reference evidence="1 2" key="1">
    <citation type="submission" date="2017-04" db="EMBL/GenBank/DDBJ databases">
        <authorList>
            <person name="Afonso C.L."/>
            <person name="Miller P.J."/>
            <person name="Scott M.A."/>
            <person name="Spackman E."/>
            <person name="Goraichik I."/>
            <person name="Dimitrov K.M."/>
            <person name="Suarez D.L."/>
            <person name="Swayne D.E."/>
        </authorList>
    </citation>
    <scope>NUCLEOTIDE SEQUENCE [LARGE SCALE GENOMIC DNA]</scope>
    <source>
        <strain evidence="2">XA(T)</strain>
    </source>
</reference>
<dbReference type="RefSeq" id="WP_085019013.1">
    <property type="nucleotide sequence ID" value="NZ_BMHD01000002.1"/>
</dbReference>
<evidence type="ECO:0000313" key="1">
    <source>
        <dbReference type="EMBL" id="ARJ04875.1"/>
    </source>
</evidence>